<dbReference type="AlphaFoldDB" id="A0A7R9PVC4"/>
<evidence type="ECO:0000256" key="2">
    <source>
        <dbReference type="ARBA" id="ARBA00022692"/>
    </source>
</evidence>
<evidence type="ECO:0000256" key="7">
    <source>
        <dbReference type="ARBA" id="ARBA00023004"/>
    </source>
</evidence>
<dbReference type="GO" id="GO:0051537">
    <property type="term" value="F:2 iron, 2 sulfur cluster binding"/>
    <property type="evidence" value="ECO:0007669"/>
    <property type="project" value="UniProtKB-KW"/>
</dbReference>
<organism evidence="11">
    <name type="scientific">Medioppia subpectinata</name>
    <dbReference type="NCBI Taxonomy" id="1979941"/>
    <lineage>
        <taxon>Eukaryota</taxon>
        <taxon>Metazoa</taxon>
        <taxon>Ecdysozoa</taxon>
        <taxon>Arthropoda</taxon>
        <taxon>Chelicerata</taxon>
        <taxon>Arachnida</taxon>
        <taxon>Acari</taxon>
        <taxon>Acariformes</taxon>
        <taxon>Sarcoptiformes</taxon>
        <taxon>Oribatida</taxon>
        <taxon>Brachypylina</taxon>
        <taxon>Oppioidea</taxon>
        <taxon>Oppiidae</taxon>
        <taxon>Medioppia</taxon>
    </lineage>
</organism>
<sequence>MLVMDKLQYPNGWICLMPSQHLRTNEVKPFEMCGQQLVAFRGGSGAVHVLSAYCPHLGANFGVGGHVVTESGDDCIQCPFHGWRFGGDGQCKRIPNIKNSELNALKANVKNWLTVEANEIIYVWYHNDGIDPQNYPNNFVANIYPKLKMLGTLKRLVYQQFQQMEENGVDTVHFSYLHNKFVPGLLNAEYVFNSDCGAGPAPVFTGRVIYKMFGKAVGTTPIIIRTLSPVAVLVEVGKESSFIGQIVTLGDEFDVLVNSMRLRRPLLTRHNQSILVYRLYQSNLKLQ</sequence>
<gene>
    <name evidence="11" type="ORF">OSB1V03_LOCUS2168</name>
</gene>
<dbReference type="PANTHER" id="PTHR21266">
    <property type="entry name" value="IRON-SULFUR DOMAIN CONTAINING PROTEIN"/>
    <property type="match status" value="1"/>
</dbReference>
<dbReference type="InterPro" id="IPR036922">
    <property type="entry name" value="Rieske_2Fe-2S_sf"/>
</dbReference>
<dbReference type="OrthoDB" id="6538019at2759"/>
<dbReference type="CDD" id="cd03469">
    <property type="entry name" value="Rieske_RO_Alpha_N"/>
    <property type="match status" value="1"/>
</dbReference>
<evidence type="ECO:0000313" key="11">
    <source>
        <dbReference type="EMBL" id="CAD7621697.1"/>
    </source>
</evidence>
<keyword evidence="12" id="KW-1185">Reference proteome</keyword>
<dbReference type="GO" id="GO:0046872">
    <property type="term" value="F:metal ion binding"/>
    <property type="evidence" value="ECO:0007669"/>
    <property type="project" value="UniProtKB-KW"/>
</dbReference>
<reference evidence="11" key="1">
    <citation type="submission" date="2020-11" db="EMBL/GenBank/DDBJ databases">
        <authorList>
            <person name="Tran Van P."/>
        </authorList>
    </citation>
    <scope>NUCLEOTIDE SEQUENCE</scope>
</reference>
<dbReference type="GO" id="GO:0016020">
    <property type="term" value="C:membrane"/>
    <property type="evidence" value="ECO:0007669"/>
    <property type="project" value="UniProtKB-SubCell"/>
</dbReference>
<evidence type="ECO:0000256" key="3">
    <source>
        <dbReference type="ARBA" id="ARBA00022714"/>
    </source>
</evidence>
<evidence type="ECO:0000256" key="4">
    <source>
        <dbReference type="ARBA" id="ARBA00022723"/>
    </source>
</evidence>
<evidence type="ECO:0000256" key="1">
    <source>
        <dbReference type="ARBA" id="ARBA00004370"/>
    </source>
</evidence>
<keyword evidence="4" id="KW-0479">Metal-binding</keyword>
<dbReference type="PANTHER" id="PTHR21266:SF32">
    <property type="entry name" value="CHOLESTEROL 7-DESATURASE NVD"/>
    <property type="match status" value="1"/>
</dbReference>
<keyword evidence="7" id="KW-0408">Iron</keyword>
<dbReference type="SUPFAM" id="SSF50022">
    <property type="entry name" value="ISP domain"/>
    <property type="match status" value="1"/>
</dbReference>
<dbReference type="EMBL" id="OC855296">
    <property type="protein sequence ID" value="CAD7621697.1"/>
    <property type="molecule type" value="Genomic_DNA"/>
</dbReference>
<evidence type="ECO:0000256" key="8">
    <source>
        <dbReference type="ARBA" id="ARBA00023014"/>
    </source>
</evidence>
<name>A0A7R9PVC4_9ACAR</name>
<keyword evidence="9" id="KW-0472">Membrane</keyword>
<accession>A0A7R9PVC4</accession>
<keyword evidence="8" id="KW-0411">Iron-sulfur</keyword>
<dbReference type="Gene3D" id="2.102.10.10">
    <property type="entry name" value="Rieske [2Fe-2S] iron-sulphur domain"/>
    <property type="match status" value="1"/>
</dbReference>
<dbReference type="EMBL" id="CAJPIZ010000721">
    <property type="protein sequence ID" value="CAG2102127.1"/>
    <property type="molecule type" value="Genomic_DNA"/>
</dbReference>
<keyword evidence="3" id="KW-0001">2Fe-2S</keyword>
<evidence type="ECO:0000259" key="10">
    <source>
        <dbReference type="PROSITE" id="PS51296"/>
    </source>
</evidence>
<dbReference type="GO" id="GO:0005737">
    <property type="term" value="C:cytoplasm"/>
    <property type="evidence" value="ECO:0007669"/>
    <property type="project" value="TreeGrafter"/>
</dbReference>
<evidence type="ECO:0000256" key="5">
    <source>
        <dbReference type="ARBA" id="ARBA00022989"/>
    </source>
</evidence>
<dbReference type="GO" id="GO:0016491">
    <property type="term" value="F:oxidoreductase activity"/>
    <property type="evidence" value="ECO:0007669"/>
    <property type="project" value="UniProtKB-KW"/>
</dbReference>
<protein>
    <recommendedName>
        <fullName evidence="10">Rieske domain-containing protein</fullName>
    </recommendedName>
</protein>
<keyword evidence="2" id="KW-0812">Transmembrane</keyword>
<evidence type="ECO:0000256" key="9">
    <source>
        <dbReference type="ARBA" id="ARBA00023136"/>
    </source>
</evidence>
<comment type="subcellular location">
    <subcellularLocation>
        <location evidence="1">Membrane</location>
    </subcellularLocation>
</comment>
<dbReference type="InterPro" id="IPR050584">
    <property type="entry name" value="Cholesterol_7-desaturase"/>
</dbReference>
<keyword evidence="5" id="KW-1133">Transmembrane helix</keyword>
<evidence type="ECO:0000256" key="6">
    <source>
        <dbReference type="ARBA" id="ARBA00023002"/>
    </source>
</evidence>
<dbReference type="PROSITE" id="PS51296">
    <property type="entry name" value="RIESKE"/>
    <property type="match status" value="1"/>
</dbReference>
<keyword evidence="6" id="KW-0560">Oxidoreductase</keyword>
<feature type="domain" description="Rieske" evidence="10">
    <location>
        <begin position="14"/>
        <end position="123"/>
    </location>
</feature>
<dbReference type="Pfam" id="PF00355">
    <property type="entry name" value="Rieske"/>
    <property type="match status" value="1"/>
</dbReference>
<proteinExistence type="predicted"/>
<dbReference type="InterPro" id="IPR017941">
    <property type="entry name" value="Rieske_2Fe-2S"/>
</dbReference>
<dbReference type="Proteomes" id="UP000759131">
    <property type="component" value="Unassembled WGS sequence"/>
</dbReference>
<evidence type="ECO:0000313" key="12">
    <source>
        <dbReference type="Proteomes" id="UP000759131"/>
    </source>
</evidence>